<keyword evidence="1" id="KW-1133">Transmembrane helix</keyword>
<protein>
    <submittedName>
        <fullName evidence="2">Uncharacterized protein</fullName>
    </submittedName>
</protein>
<dbReference type="EMBL" id="MU855443">
    <property type="protein sequence ID" value="KAK3903517.1"/>
    <property type="molecule type" value="Genomic_DNA"/>
</dbReference>
<feature type="transmembrane region" description="Helical" evidence="1">
    <location>
        <begin position="164"/>
        <end position="186"/>
    </location>
</feature>
<dbReference type="Proteomes" id="UP001303889">
    <property type="component" value="Unassembled WGS sequence"/>
</dbReference>
<name>A0AAN6MM88_9PEZI</name>
<keyword evidence="1" id="KW-0812">Transmembrane</keyword>
<proteinExistence type="predicted"/>
<comment type="caution">
    <text evidence="2">The sequence shown here is derived from an EMBL/GenBank/DDBJ whole genome shotgun (WGS) entry which is preliminary data.</text>
</comment>
<keyword evidence="3" id="KW-1185">Reference proteome</keyword>
<dbReference type="AlphaFoldDB" id="A0AAN6MM88"/>
<evidence type="ECO:0000313" key="3">
    <source>
        <dbReference type="Proteomes" id="UP001303889"/>
    </source>
</evidence>
<keyword evidence="1" id="KW-0472">Membrane</keyword>
<reference evidence="2" key="1">
    <citation type="journal article" date="2023" name="Mol. Phylogenet. Evol.">
        <title>Genome-scale phylogeny and comparative genomics of the fungal order Sordariales.</title>
        <authorList>
            <person name="Hensen N."/>
            <person name="Bonometti L."/>
            <person name="Westerberg I."/>
            <person name="Brannstrom I.O."/>
            <person name="Guillou S."/>
            <person name="Cros-Aarteil S."/>
            <person name="Calhoun S."/>
            <person name="Haridas S."/>
            <person name="Kuo A."/>
            <person name="Mondo S."/>
            <person name="Pangilinan J."/>
            <person name="Riley R."/>
            <person name="LaButti K."/>
            <person name="Andreopoulos B."/>
            <person name="Lipzen A."/>
            <person name="Chen C."/>
            <person name="Yan M."/>
            <person name="Daum C."/>
            <person name="Ng V."/>
            <person name="Clum A."/>
            <person name="Steindorff A."/>
            <person name="Ohm R.A."/>
            <person name="Martin F."/>
            <person name="Silar P."/>
            <person name="Natvig D.O."/>
            <person name="Lalanne C."/>
            <person name="Gautier V."/>
            <person name="Ament-Velasquez S.L."/>
            <person name="Kruys A."/>
            <person name="Hutchinson M.I."/>
            <person name="Powell A.J."/>
            <person name="Barry K."/>
            <person name="Miller A.N."/>
            <person name="Grigoriev I.V."/>
            <person name="Debuchy R."/>
            <person name="Gladieux P."/>
            <person name="Hiltunen Thoren M."/>
            <person name="Johannesson H."/>
        </authorList>
    </citation>
    <scope>NUCLEOTIDE SEQUENCE</scope>
    <source>
        <strain evidence="2">CBS 103.79</strain>
    </source>
</reference>
<sequence length="292" mass="30672">MCDTEGDTPFCSPKNGAQLLTGQTAEITWNPDFFSATSPPPTEIFVQADFTLPSNSGGSNVGFTSAPLDPNAGTFSWPILPSYLPSSANLTTVILSLAAPLVQNPTSGSFIRIGTGTVRFPGPQIRIVRSSTTTNAAAATTSRVGSTASAAAQSGTASAPVNPLAIALPVVFGVLTALAMAGYILLKRRNPRLLQRLNPFARRNDDNFSGSGYFGRGQQSLGGGVGSVRLRGRNVEIKVVKTDMEGLRANAGRMVVGGGNGRGQQGRGQMGRGNVFREEVRRQMEAEERGRV</sequence>
<accession>A0AAN6MM88</accession>
<dbReference type="Pfam" id="PF14610">
    <property type="entry name" value="Psg1"/>
    <property type="match status" value="1"/>
</dbReference>
<dbReference type="InterPro" id="IPR028000">
    <property type="entry name" value="Pma1"/>
</dbReference>
<gene>
    <name evidence="2" type="ORF">C8A05DRAFT_32732</name>
</gene>
<reference evidence="2" key="2">
    <citation type="submission" date="2023-05" db="EMBL/GenBank/DDBJ databases">
        <authorList>
            <consortium name="Lawrence Berkeley National Laboratory"/>
            <person name="Steindorff A."/>
            <person name="Hensen N."/>
            <person name="Bonometti L."/>
            <person name="Westerberg I."/>
            <person name="Brannstrom I.O."/>
            <person name="Guillou S."/>
            <person name="Cros-Aarteil S."/>
            <person name="Calhoun S."/>
            <person name="Haridas S."/>
            <person name="Kuo A."/>
            <person name="Mondo S."/>
            <person name="Pangilinan J."/>
            <person name="Riley R."/>
            <person name="Labutti K."/>
            <person name="Andreopoulos B."/>
            <person name="Lipzen A."/>
            <person name="Chen C."/>
            <person name="Yanf M."/>
            <person name="Daum C."/>
            <person name="Ng V."/>
            <person name="Clum A."/>
            <person name="Ohm R."/>
            <person name="Martin F."/>
            <person name="Silar P."/>
            <person name="Natvig D."/>
            <person name="Lalanne C."/>
            <person name="Gautier V."/>
            <person name="Ament-Velasquez S.L."/>
            <person name="Kruys A."/>
            <person name="Hutchinson M.I."/>
            <person name="Powell A.J."/>
            <person name="Barry K."/>
            <person name="Miller A.N."/>
            <person name="Grigoriev I.V."/>
            <person name="Debuchy R."/>
            <person name="Gladieux P."/>
            <person name="Thoren M.H."/>
            <person name="Johannesson H."/>
        </authorList>
    </citation>
    <scope>NUCLEOTIDE SEQUENCE</scope>
    <source>
        <strain evidence="2">CBS 103.79</strain>
    </source>
</reference>
<organism evidence="2 3">
    <name type="scientific">Staphylotrichum tortipilum</name>
    <dbReference type="NCBI Taxonomy" id="2831512"/>
    <lineage>
        <taxon>Eukaryota</taxon>
        <taxon>Fungi</taxon>
        <taxon>Dikarya</taxon>
        <taxon>Ascomycota</taxon>
        <taxon>Pezizomycotina</taxon>
        <taxon>Sordariomycetes</taxon>
        <taxon>Sordariomycetidae</taxon>
        <taxon>Sordariales</taxon>
        <taxon>Chaetomiaceae</taxon>
        <taxon>Staphylotrichum</taxon>
    </lineage>
</organism>
<evidence type="ECO:0000256" key="1">
    <source>
        <dbReference type="SAM" id="Phobius"/>
    </source>
</evidence>
<evidence type="ECO:0000313" key="2">
    <source>
        <dbReference type="EMBL" id="KAK3903517.1"/>
    </source>
</evidence>